<organism evidence="1 2">
    <name type="scientific">Vararia minispora EC-137</name>
    <dbReference type="NCBI Taxonomy" id="1314806"/>
    <lineage>
        <taxon>Eukaryota</taxon>
        <taxon>Fungi</taxon>
        <taxon>Dikarya</taxon>
        <taxon>Basidiomycota</taxon>
        <taxon>Agaricomycotina</taxon>
        <taxon>Agaricomycetes</taxon>
        <taxon>Russulales</taxon>
        <taxon>Lachnocladiaceae</taxon>
        <taxon>Vararia</taxon>
    </lineage>
</organism>
<dbReference type="Proteomes" id="UP000814128">
    <property type="component" value="Unassembled WGS sequence"/>
</dbReference>
<comment type="caution">
    <text evidence="1">The sequence shown here is derived from an EMBL/GenBank/DDBJ whole genome shotgun (WGS) entry which is preliminary data.</text>
</comment>
<name>A0ACB8QHV0_9AGAM</name>
<proteinExistence type="predicted"/>
<evidence type="ECO:0000313" key="2">
    <source>
        <dbReference type="Proteomes" id="UP000814128"/>
    </source>
</evidence>
<evidence type="ECO:0000313" key="1">
    <source>
        <dbReference type="EMBL" id="KAI0031143.1"/>
    </source>
</evidence>
<reference evidence="1" key="1">
    <citation type="submission" date="2021-02" db="EMBL/GenBank/DDBJ databases">
        <authorList>
            <consortium name="DOE Joint Genome Institute"/>
            <person name="Ahrendt S."/>
            <person name="Looney B.P."/>
            <person name="Miyauchi S."/>
            <person name="Morin E."/>
            <person name="Drula E."/>
            <person name="Courty P.E."/>
            <person name="Chicoki N."/>
            <person name="Fauchery L."/>
            <person name="Kohler A."/>
            <person name="Kuo A."/>
            <person name="Labutti K."/>
            <person name="Pangilinan J."/>
            <person name="Lipzen A."/>
            <person name="Riley R."/>
            <person name="Andreopoulos W."/>
            <person name="He G."/>
            <person name="Johnson J."/>
            <person name="Barry K.W."/>
            <person name="Grigoriev I.V."/>
            <person name="Nagy L."/>
            <person name="Hibbett D."/>
            <person name="Henrissat B."/>
            <person name="Matheny P.B."/>
            <person name="Labbe J."/>
            <person name="Martin F."/>
        </authorList>
    </citation>
    <scope>NUCLEOTIDE SEQUENCE</scope>
    <source>
        <strain evidence="1">EC-137</strain>
    </source>
</reference>
<sequence>MTLKFGSLGKRSKDVPAPLDLTPSASNRRYSNSSPSSSHPSPEFPLLAASLKHKASFLNRTVRRHDSMLSVRAVALGALAGDRTSIESTASSTHTHESDAAQSFASSETSFSIHFPADKGSARDEEDGVDTGSEPCPVFSESSSARAPPLPSALPYGVDLLAMEVANVQLLELLRAKSSPSFVEWDQKPPRLILDIGAGVKPWSKATFAPWPHAKVTSLDVVQRWSYFLGESNQPSSHLTEQLPYPDSSFDYVRVSAYAFCIPNWTWRKLLDEIYRVLCYGGRLEIVQDVHVFPMIPPPTSEESRAQSVRAEEDDDTEDELDSEATRPLRGSKAAPKRRATTGRWQIFDSATQWRDMSSHCRDMETLFNKRLEQLDLHQRRPLYLIEALASAFGPNSVTMHHPIELHVPSREYMESVRMHTDVPDSPLMRGGRTMLSRTPEPRALEDRSRDSIRVSMVSASDKAARLLGLGGPVAPSAYMPPGLIMKRHGQPSRLLEMDPAMLEAHATRFPRVLTGYEEQLQSYFAKICEDDGSCVLHENDMSDSVWDYQTFHRRRLNMPSCNQGDDFKDDFRQENRSESTPERPLSAVLVRPARALSDRRERPRSASGKPSLQWHGLAHSSALPLDGGLTRVRAFRIFSAVKS</sequence>
<reference evidence="1" key="2">
    <citation type="journal article" date="2022" name="New Phytol.">
        <title>Evolutionary transition to the ectomycorrhizal habit in the genomes of a hyperdiverse lineage of mushroom-forming fungi.</title>
        <authorList>
            <person name="Looney B."/>
            <person name="Miyauchi S."/>
            <person name="Morin E."/>
            <person name="Drula E."/>
            <person name="Courty P.E."/>
            <person name="Kohler A."/>
            <person name="Kuo A."/>
            <person name="LaButti K."/>
            <person name="Pangilinan J."/>
            <person name="Lipzen A."/>
            <person name="Riley R."/>
            <person name="Andreopoulos W."/>
            <person name="He G."/>
            <person name="Johnson J."/>
            <person name="Nolan M."/>
            <person name="Tritt A."/>
            <person name="Barry K.W."/>
            <person name="Grigoriev I.V."/>
            <person name="Nagy L.G."/>
            <person name="Hibbett D."/>
            <person name="Henrissat B."/>
            <person name="Matheny P.B."/>
            <person name="Labbe J."/>
            <person name="Martin F.M."/>
        </authorList>
    </citation>
    <scope>NUCLEOTIDE SEQUENCE</scope>
    <source>
        <strain evidence="1">EC-137</strain>
    </source>
</reference>
<gene>
    <name evidence="1" type="ORF">K488DRAFT_71627</name>
</gene>
<accession>A0ACB8QHV0</accession>
<dbReference type="EMBL" id="MU273591">
    <property type="protein sequence ID" value="KAI0031143.1"/>
    <property type="molecule type" value="Genomic_DNA"/>
</dbReference>
<keyword evidence="2" id="KW-1185">Reference proteome</keyword>
<protein>
    <submittedName>
        <fullName evidence="1">Uncharacterized protein</fullName>
    </submittedName>
</protein>